<gene>
    <name evidence="3" type="ORF">ERS027661_04146</name>
</gene>
<keyword evidence="2" id="KW-0472">Membrane</keyword>
<dbReference type="EMBL" id="CNFU01001291">
    <property type="protein sequence ID" value="CKT27513.1"/>
    <property type="molecule type" value="Genomic_DNA"/>
</dbReference>
<dbReference type="Proteomes" id="UP000049023">
    <property type="component" value="Unassembled WGS sequence"/>
</dbReference>
<evidence type="ECO:0000313" key="4">
    <source>
        <dbReference type="Proteomes" id="UP000049023"/>
    </source>
</evidence>
<keyword evidence="2" id="KW-1133">Transmembrane helix</keyword>
<feature type="transmembrane region" description="Helical" evidence="2">
    <location>
        <begin position="29"/>
        <end position="50"/>
    </location>
</feature>
<feature type="compositionally biased region" description="Gly residues" evidence="1">
    <location>
        <begin position="120"/>
        <end position="134"/>
    </location>
</feature>
<reference evidence="3 4" key="1">
    <citation type="submission" date="2015-03" db="EMBL/GenBank/DDBJ databases">
        <authorList>
            <consortium name="Pathogen Informatics"/>
        </authorList>
    </citation>
    <scope>NUCLEOTIDE SEQUENCE [LARGE SCALE GENOMIC DNA]</scope>
    <source>
        <strain evidence="3 4">Bir 187</strain>
    </source>
</reference>
<name>A0A655ANL9_MYCTX</name>
<proteinExistence type="predicted"/>
<sequence length="164" mass="14683">MGAMGVMALALSVVGGAIGAGLGVGALSGMWGIPAVVAVATVGVVTVGVVGGGAGGGRGSVAACSAPADSACAPAAAGVPVVIPVVNDWPNDCGDNGAVAAAGGMPAAGTDGPPTPTAGALGGRGGETVHGGGGPGIGWLLPNAGVASDNIGALLRGSDKPGAD</sequence>
<dbReference type="AlphaFoldDB" id="A0A655ANL9"/>
<keyword evidence="2" id="KW-0812">Transmembrane</keyword>
<evidence type="ECO:0000256" key="2">
    <source>
        <dbReference type="SAM" id="Phobius"/>
    </source>
</evidence>
<feature type="region of interest" description="Disordered" evidence="1">
    <location>
        <begin position="104"/>
        <end position="134"/>
    </location>
</feature>
<protein>
    <submittedName>
        <fullName evidence="3">Protein of uncharacterized function (Modular protein)</fullName>
    </submittedName>
</protein>
<accession>A0A655ANL9</accession>
<evidence type="ECO:0000313" key="3">
    <source>
        <dbReference type="EMBL" id="CKT27513.1"/>
    </source>
</evidence>
<organism evidence="3 4">
    <name type="scientific">Mycobacterium tuberculosis</name>
    <dbReference type="NCBI Taxonomy" id="1773"/>
    <lineage>
        <taxon>Bacteria</taxon>
        <taxon>Bacillati</taxon>
        <taxon>Actinomycetota</taxon>
        <taxon>Actinomycetes</taxon>
        <taxon>Mycobacteriales</taxon>
        <taxon>Mycobacteriaceae</taxon>
        <taxon>Mycobacterium</taxon>
        <taxon>Mycobacterium tuberculosis complex</taxon>
    </lineage>
</organism>
<evidence type="ECO:0000256" key="1">
    <source>
        <dbReference type="SAM" id="MobiDB-lite"/>
    </source>
</evidence>